<accession>A0ACB9M7M4</accession>
<keyword evidence="2" id="KW-1185">Reference proteome</keyword>
<reference evidence="2" key="1">
    <citation type="journal article" date="2023" name="Front. Plant Sci.">
        <title>Chromosomal-level genome assembly of Melastoma candidum provides insights into trichome evolution.</title>
        <authorList>
            <person name="Zhong Y."/>
            <person name="Wu W."/>
            <person name="Sun C."/>
            <person name="Zou P."/>
            <person name="Liu Y."/>
            <person name="Dai S."/>
            <person name="Zhou R."/>
        </authorList>
    </citation>
    <scope>NUCLEOTIDE SEQUENCE [LARGE SCALE GENOMIC DNA]</scope>
</reference>
<proteinExistence type="predicted"/>
<sequence length="91" mass="10265">MQWQKKGMLGEIIDPHLVEDIRASSLKKYGDTAEKCLAEYGMDRPSMGDVLWNLEYALQQHEDGREREPQEDSAADLPSTTGVQPRTAETT</sequence>
<dbReference type="Proteomes" id="UP001057402">
    <property type="component" value="Chromosome 10"/>
</dbReference>
<evidence type="ECO:0000313" key="1">
    <source>
        <dbReference type="EMBL" id="KAI4319998.1"/>
    </source>
</evidence>
<protein>
    <submittedName>
        <fullName evidence="1">Uncharacterized protein</fullName>
    </submittedName>
</protein>
<name>A0ACB9M7M4_9MYRT</name>
<evidence type="ECO:0000313" key="2">
    <source>
        <dbReference type="Proteomes" id="UP001057402"/>
    </source>
</evidence>
<comment type="caution">
    <text evidence="1">The sequence shown here is derived from an EMBL/GenBank/DDBJ whole genome shotgun (WGS) entry which is preliminary data.</text>
</comment>
<gene>
    <name evidence="1" type="ORF">MLD38_033527</name>
</gene>
<dbReference type="EMBL" id="CM042889">
    <property type="protein sequence ID" value="KAI4319998.1"/>
    <property type="molecule type" value="Genomic_DNA"/>
</dbReference>
<organism evidence="1 2">
    <name type="scientific">Melastoma candidum</name>
    <dbReference type="NCBI Taxonomy" id="119954"/>
    <lineage>
        <taxon>Eukaryota</taxon>
        <taxon>Viridiplantae</taxon>
        <taxon>Streptophyta</taxon>
        <taxon>Embryophyta</taxon>
        <taxon>Tracheophyta</taxon>
        <taxon>Spermatophyta</taxon>
        <taxon>Magnoliopsida</taxon>
        <taxon>eudicotyledons</taxon>
        <taxon>Gunneridae</taxon>
        <taxon>Pentapetalae</taxon>
        <taxon>rosids</taxon>
        <taxon>malvids</taxon>
        <taxon>Myrtales</taxon>
        <taxon>Melastomataceae</taxon>
        <taxon>Melastomatoideae</taxon>
        <taxon>Melastomateae</taxon>
        <taxon>Melastoma</taxon>
    </lineage>
</organism>